<feature type="transmembrane region" description="Helical" evidence="1">
    <location>
        <begin position="182"/>
        <end position="201"/>
    </location>
</feature>
<comment type="caution">
    <text evidence="2">The sequence shown here is derived from an EMBL/GenBank/DDBJ whole genome shotgun (WGS) entry which is preliminary data.</text>
</comment>
<evidence type="ECO:0000313" key="3">
    <source>
        <dbReference type="Proteomes" id="UP001589605"/>
    </source>
</evidence>
<feature type="transmembrane region" description="Helical" evidence="1">
    <location>
        <begin position="150"/>
        <end position="170"/>
    </location>
</feature>
<accession>A0ABV5F0B4</accession>
<dbReference type="EMBL" id="JBHMEZ010000003">
    <property type="protein sequence ID" value="MFB9052864.1"/>
    <property type="molecule type" value="Genomic_DNA"/>
</dbReference>
<feature type="transmembrane region" description="Helical" evidence="1">
    <location>
        <begin position="93"/>
        <end position="111"/>
    </location>
</feature>
<sequence length="212" mass="25204">MNLVLVYAVSFLGLSFLVLNTVLFLKDSAVRARVTNTFLTYLVALCIIEISCHVIGILYPYSNLFISHFYFVFQFVFMSCLYYKLFKEQRIKCLIVIVFCIEVLVLAWGYYANPQLFWGFNIYEIVSTSFILVCYALLYIFKNLEVEHKYFNFSIGLILYLCCSISIFLSGQLDMVLYEDPFIDIWIFNSLFYIIFQYMVYREYLFFKKQVV</sequence>
<feature type="transmembrane region" description="Helical" evidence="1">
    <location>
        <begin position="6"/>
        <end position="25"/>
    </location>
</feature>
<organism evidence="2 3">
    <name type="scientific">Formosa undariae</name>
    <dbReference type="NCBI Taxonomy" id="1325436"/>
    <lineage>
        <taxon>Bacteria</taxon>
        <taxon>Pseudomonadati</taxon>
        <taxon>Bacteroidota</taxon>
        <taxon>Flavobacteriia</taxon>
        <taxon>Flavobacteriales</taxon>
        <taxon>Flavobacteriaceae</taxon>
        <taxon>Formosa</taxon>
    </lineage>
</organism>
<dbReference type="Proteomes" id="UP001589605">
    <property type="component" value="Unassembled WGS sequence"/>
</dbReference>
<keyword evidence="3" id="KW-1185">Reference proteome</keyword>
<reference evidence="2 3" key="1">
    <citation type="submission" date="2024-09" db="EMBL/GenBank/DDBJ databases">
        <authorList>
            <person name="Sun Q."/>
            <person name="Mori K."/>
        </authorList>
    </citation>
    <scope>NUCLEOTIDE SEQUENCE [LARGE SCALE GENOMIC DNA]</scope>
    <source>
        <strain evidence="2 3">CECT 8286</strain>
    </source>
</reference>
<keyword evidence="1" id="KW-1133">Transmembrane helix</keyword>
<gene>
    <name evidence="2" type="ORF">ACFFVB_07190</name>
</gene>
<feature type="transmembrane region" description="Helical" evidence="1">
    <location>
        <begin position="117"/>
        <end position="138"/>
    </location>
</feature>
<evidence type="ECO:0000256" key="1">
    <source>
        <dbReference type="SAM" id="Phobius"/>
    </source>
</evidence>
<dbReference type="RefSeq" id="WP_382382040.1">
    <property type="nucleotide sequence ID" value="NZ_JBHMEZ010000003.1"/>
</dbReference>
<keyword evidence="1" id="KW-0472">Membrane</keyword>
<evidence type="ECO:0008006" key="4">
    <source>
        <dbReference type="Google" id="ProtNLM"/>
    </source>
</evidence>
<name>A0ABV5F0B4_9FLAO</name>
<proteinExistence type="predicted"/>
<protein>
    <recommendedName>
        <fullName evidence="4">YhhN-like protein</fullName>
    </recommendedName>
</protein>
<keyword evidence="1" id="KW-0812">Transmembrane</keyword>
<feature type="transmembrane region" description="Helical" evidence="1">
    <location>
        <begin position="37"/>
        <end position="59"/>
    </location>
</feature>
<evidence type="ECO:0000313" key="2">
    <source>
        <dbReference type="EMBL" id="MFB9052864.1"/>
    </source>
</evidence>
<feature type="transmembrane region" description="Helical" evidence="1">
    <location>
        <begin position="65"/>
        <end position="86"/>
    </location>
</feature>